<gene>
    <name evidence="7" type="ORF">NCGR_LOCUS44892</name>
</gene>
<dbReference type="OrthoDB" id="584137at2759"/>
<evidence type="ECO:0000313" key="7">
    <source>
        <dbReference type="EMBL" id="CAD6261471.1"/>
    </source>
</evidence>
<dbReference type="AlphaFoldDB" id="A0A811QYH0"/>
<dbReference type="GO" id="GO:0006952">
    <property type="term" value="P:defense response"/>
    <property type="evidence" value="ECO:0007669"/>
    <property type="project" value="UniProtKB-KW"/>
</dbReference>
<comment type="similarity">
    <text evidence="1">Belongs to the disease resistance NB-LRR family.</text>
</comment>
<reference evidence="7" key="1">
    <citation type="submission" date="2020-10" db="EMBL/GenBank/DDBJ databases">
        <authorList>
            <person name="Han B."/>
            <person name="Lu T."/>
            <person name="Zhao Q."/>
            <person name="Huang X."/>
            <person name="Zhao Y."/>
        </authorList>
    </citation>
    <scope>NUCLEOTIDE SEQUENCE</scope>
</reference>
<dbReference type="Pfam" id="PF18052">
    <property type="entry name" value="Rx_N"/>
    <property type="match status" value="1"/>
</dbReference>
<accession>A0A811QYH0</accession>
<keyword evidence="3" id="KW-0677">Repeat</keyword>
<evidence type="ECO:0000259" key="6">
    <source>
        <dbReference type="Pfam" id="PF18052"/>
    </source>
</evidence>
<dbReference type="PANTHER" id="PTHR33377:SF104">
    <property type="match status" value="1"/>
</dbReference>
<dbReference type="Proteomes" id="UP000604825">
    <property type="component" value="Unassembled WGS sequence"/>
</dbReference>
<feature type="domain" description="Disease resistance N-terminal" evidence="6">
    <location>
        <begin position="9"/>
        <end position="97"/>
    </location>
</feature>
<evidence type="ECO:0000256" key="4">
    <source>
        <dbReference type="ARBA" id="ARBA00022741"/>
    </source>
</evidence>
<dbReference type="PANTHER" id="PTHR33377">
    <property type="entry name" value="OS10G0134700 PROTEIN-RELATED"/>
    <property type="match status" value="1"/>
</dbReference>
<evidence type="ECO:0000256" key="5">
    <source>
        <dbReference type="ARBA" id="ARBA00022821"/>
    </source>
</evidence>
<keyword evidence="8" id="KW-1185">Reference proteome</keyword>
<evidence type="ECO:0000256" key="3">
    <source>
        <dbReference type="ARBA" id="ARBA00022737"/>
    </source>
</evidence>
<evidence type="ECO:0000313" key="8">
    <source>
        <dbReference type="Proteomes" id="UP000604825"/>
    </source>
</evidence>
<dbReference type="Pfam" id="PF08224">
    <property type="entry name" value="DUF1719"/>
    <property type="match status" value="1"/>
</dbReference>
<keyword evidence="2" id="KW-0433">Leucine-rich repeat</keyword>
<evidence type="ECO:0000256" key="1">
    <source>
        <dbReference type="ARBA" id="ARBA00008894"/>
    </source>
</evidence>
<evidence type="ECO:0000256" key="2">
    <source>
        <dbReference type="ARBA" id="ARBA00022614"/>
    </source>
</evidence>
<protein>
    <recommendedName>
        <fullName evidence="6">Disease resistance N-terminal domain-containing protein</fullName>
    </recommendedName>
</protein>
<dbReference type="EMBL" id="CAJGYO010000011">
    <property type="protein sequence ID" value="CAD6261471.1"/>
    <property type="molecule type" value="Genomic_DNA"/>
</dbReference>
<proteinExistence type="inferred from homology"/>
<name>A0A811QYH0_9POAL</name>
<dbReference type="SMART" id="SM01157">
    <property type="entry name" value="DUF1719"/>
    <property type="match status" value="1"/>
</dbReference>
<keyword evidence="4" id="KW-0547">Nucleotide-binding</keyword>
<dbReference type="InterPro" id="IPR041118">
    <property type="entry name" value="Rx_N"/>
</dbReference>
<dbReference type="InterPro" id="IPR013181">
    <property type="entry name" value="DUF1719"/>
</dbReference>
<organism evidence="7 8">
    <name type="scientific">Miscanthus lutarioriparius</name>
    <dbReference type="NCBI Taxonomy" id="422564"/>
    <lineage>
        <taxon>Eukaryota</taxon>
        <taxon>Viridiplantae</taxon>
        <taxon>Streptophyta</taxon>
        <taxon>Embryophyta</taxon>
        <taxon>Tracheophyta</taxon>
        <taxon>Spermatophyta</taxon>
        <taxon>Magnoliopsida</taxon>
        <taxon>Liliopsida</taxon>
        <taxon>Poales</taxon>
        <taxon>Poaceae</taxon>
        <taxon>PACMAD clade</taxon>
        <taxon>Panicoideae</taxon>
        <taxon>Andropogonodae</taxon>
        <taxon>Andropogoneae</taxon>
        <taxon>Saccharinae</taxon>
        <taxon>Miscanthus</taxon>
    </lineage>
</organism>
<sequence length="482" mass="54590">MSEAISSAVVGEAVSRIFSAIISKHEDGSGEESELERLEMAHIKMEAAIDTSNKWQITDVPLLRWRKKLKRAAQECEDMLRGCKQRALEDEETKKQVREYSFPRRVAHATKSLVSSFINHNSDECSSKAMVQRFERLAEGADDFLRYVQLGGTPKQYMFFDPLIRNLFAGKFVEYKTMHHGSQYHYIAIRPMSFEERGLEAMLSFIYEDCKVPHNSFRLGFMLRLSESTDIIGIAIKCLHLVTPHFKSTAEKQLTQLPTQDFSWSSQCNTTHVRNAHWNSVHNTLTRWFRPDPLCCKGYDYEHKLPACSSTADASSTLSNIFPEPVCEVFLQRHISVSEYNNLQGSSTSCSSSSSQEDAQAQPPLKLGVLFIPHDGVVDDLTSTTGVEIQSSATEAIDGEKQPRTLVNVHPHQLDEMLIPKAIDYLYNNSGATICQISWRSRHGSANLCVEKTTKQMTRTRRVTRTADSATVCSFREVERVD</sequence>
<keyword evidence="5" id="KW-0611">Plant defense</keyword>
<dbReference type="GO" id="GO:0000166">
    <property type="term" value="F:nucleotide binding"/>
    <property type="evidence" value="ECO:0007669"/>
    <property type="project" value="UniProtKB-KW"/>
</dbReference>
<comment type="caution">
    <text evidence="7">The sequence shown here is derived from an EMBL/GenBank/DDBJ whole genome shotgun (WGS) entry which is preliminary data.</text>
</comment>